<dbReference type="Pfam" id="PF08447">
    <property type="entry name" value="PAS_3"/>
    <property type="match status" value="1"/>
</dbReference>
<evidence type="ECO:0000256" key="2">
    <source>
        <dbReference type="ARBA" id="ARBA00012438"/>
    </source>
</evidence>
<evidence type="ECO:0000256" key="1">
    <source>
        <dbReference type="ARBA" id="ARBA00000085"/>
    </source>
</evidence>
<comment type="catalytic activity">
    <reaction evidence="1">
        <text>ATP + protein L-histidine = ADP + protein N-phospho-L-histidine.</text>
        <dbReference type="EC" id="2.7.13.3"/>
    </reaction>
</comment>
<keyword evidence="9" id="KW-1185">Reference proteome</keyword>
<dbReference type="InterPro" id="IPR013655">
    <property type="entry name" value="PAS_fold_3"/>
</dbReference>
<evidence type="ECO:0000256" key="3">
    <source>
        <dbReference type="ARBA" id="ARBA00022553"/>
    </source>
</evidence>
<dbReference type="STRING" id="361041.VW35_08425"/>
<dbReference type="EMBL" id="LAJG01000014">
    <property type="protein sequence ID" value="KKB80392.1"/>
    <property type="molecule type" value="Genomic_DNA"/>
</dbReference>
<feature type="domain" description="PAC" evidence="7">
    <location>
        <begin position="114"/>
        <end position="167"/>
    </location>
</feature>
<dbReference type="EC" id="2.7.13.3" evidence="2"/>
<evidence type="ECO:0000256" key="4">
    <source>
        <dbReference type="ARBA" id="ARBA00022679"/>
    </source>
</evidence>
<feature type="domain" description="PAS" evidence="6">
    <location>
        <begin position="38"/>
        <end position="116"/>
    </location>
</feature>
<dbReference type="NCBIfam" id="TIGR00229">
    <property type="entry name" value="sensory_box"/>
    <property type="match status" value="1"/>
</dbReference>
<evidence type="ECO:0000313" key="9">
    <source>
        <dbReference type="Proteomes" id="UP000033514"/>
    </source>
</evidence>
<proteinExistence type="predicted"/>
<dbReference type="PROSITE" id="PS50112">
    <property type="entry name" value="PAS"/>
    <property type="match status" value="1"/>
</dbReference>
<dbReference type="Proteomes" id="UP000033514">
    <property type="component" value="Unassembled WGS sequence"/>
</dbReference>
<dbReference type="InterPro" id="IPR035965">
    <property type="entry name" value="PAS-like_dom_sf"/>
</dbReference>
<dbReference type="Gene3D" id="2.10.70.100">
    <property type="match status" value="1"/>
</dbReference>
<evidence type="ECO:0000313" key="8">
    <source>
        <dbReference type="EMBL" id="KKB80392.1"/>
    </source>
</evidence>
<dbReference type="SMART" id="SM00091">
    <property type="entry name" value="PAS"/>
    <property type="match status" value="1"/>
</dbReference>
<keyword evidence="3" id="KW-0597">Phosphoprotein</keyword>
<dbReference type="PROSITE" id="PS50113">
    <property type="entry name" value="PAC"/>
    <property type="match status" value="2"/>
</dbReference>
<keyword evidence="4" id="KW-0808">Transferase</keyword>
<sequence>MRDEHGTVVAILNITPETTGRVRLEHRLQEEQSALAMSEERLRLAVDNADLGFWDVDVVNDQLIWPPRTKAMFGISPEIPVTMDDFYNGLHPDDREATTAAYLAAADPIRRALYDVEYRTIGKEDGVVRWVAAKGRGVFDAAGRCLRVTGTVLEISARKHAESVVTRRSS</sequence>
<dbReference type="InterPro" id="IPR052162">
    <property type="entry name" value="Sensor_kinase/Photoreceptor"/>
</dbReference>
<comment type="caution">
    <text evidence="8">The sequence shown here is derived from an EMBL/GenBank/DDBJ whole genome shotgun (WGS) entry which is preliminary data.</text>
</comment>
<evidence type="ECO:0000259" key="6">
    <source>
        <dbReference type="PROSITE" id="PS50112"/>
    </source>
</evidence>
<dbReference type="AlphaFoldDB" id="A0A0F5LFM5"/>
<accession>A0A0F5LFM5</accession>
<keyword evidence="5" id="KW-0418">Kinase</keyword>
<dbReference type="SUPFAM" id="SSF55785">
    <property type="entry name" value="PYP-like sensor domain (PAS domain)"/>
    <property type="match status" value="1"/>
</dbReference>
<dbReference type="CDD" id="cd00130">
    <property type="entry name" value="PAS"/>
    <property type="match status" value="1"/>
</dbReference>
<dbReference type="PANTHER" id="PTHR43304:SF1">
    <property type="entry name" value="PAC DOMAIN-CONTAINING PROTEIN"/>
    <property type="match status" value="1"/>
</dbReference>
<dbReference type="PANTHER" id="PTHR43304">
    <property type="entry name" value="PHYTOCHROME-LIKE PROTEIN CPH1"/>
    <property type="match status" value="1"/>
</dbReference>
<dbReference type="GO" id="GO:0004673">
    <property type="term" value="F:protein histidine kinase activity"/>
    <property type="evidence" value="ECO:0007669"/>
    <property type="project" value="UniProtKB-EC"/>
</dbReference>
<dbReference type="PATRIC" id="fig|361041.3.peg.1031"/>
<protein>
    <recommendedName>
        <fullName evidence="2">histidine kinase</fullName>
        <ecNumber evidence="2">2.7.13.3</ecNumber>
    </recommendedName>
</protein>
<name>A0A0F5LFM5_9HYPH</name>
<organism evidence="8 9">
    <name type="scientific">Devosia soli</name>
    <dbReference type="NCBI Taxonomy" id="361041"/>
    <lineage>
        <taxon>Bacteria</taxon>
        <taxon>Pseudomonadati</taxon>
        <taxon>Pseudomonadota</taxon>
        <taxon>Alphaproteobacteria</taxon>
        <taxon>Hyphomicrobiales</taxon>
        <taxon>Devosiaceae</taxon>
        <taxon>Devosia</taxon>
    </lineage>
</organism>
<evidence type="ECO:0000256" key="5">
    <source>
        <dbReference type="ARBA" id="ARBA00022777"/>
    </source>
</evidence>
<dbReference type="InterPro" id="IPR000700">
    <property type="entry name" value="PAS-assoc_C"/>
</dbReference>
<dbReference type="Gene3D" id="3.30.450.20">
    <property type="entry name" value="PAS domain"/>
    <property type="match status" value="1"/>
</dbReference>
<reference evidence="8 9" key="1">
    <citation type="submission" date="2015-03" db="EMBL/GenBank/DDBJ databases">
        <authorList>
            <person name="Hassan Y.I."/>
            <person name="Lepp D."/>
            <person name="Zhou T."/>
        </authorList>
    </citation>
    <scope>NUCLEOTIDE SEQUENCE [LARGE SCALE GENOMIC DNA]</scope>
    <source>
        <strain evidence="8 9">GH2-10</strain>
    </source>
</reference>
<dbReference type="InterPro" id="IPR000014">
    <property type="entry name" value="PAS"/>
</dbReference>
<evidence type="ECO:0000259" key="7">
    <source>
        <dbReference type="PROSITE" id="PS50113"/>
    </source>
</evidence>
<gene>
    <name evidence="8" type="ORF">VW35_08425</name>
</gene>
<feature type="domain" description="PAC" evidence="7">
    <location>
        <begin position="1"/>
        <end position="30"/>
    </location>
</feature>